<dbReference type="Gene3D" id="3.40.50.150">
    <property type="entry name" value="Vaccinia Virus protein VP39"/>
    <property type="match status" value="1"/>
</dbReference>
<dbReference type="GO" id="GO:0008168">
    <property type="term" value="F:methyltransferase activity"/>
    <property type="evidence" value="ECO:0007669"/>
    <property type="project" value="UniProtKB-KW"/>
</dbReference>
<dbReference type="InterPro" id="IPR013217">
    <property type="entry name" value="Methyltransf_12"/>
</dbReference>
<keyword evidence="2" id="KW-0808">Transferase</keyword>
<dbReference type="CDD" id="cd02440">
    <property type="entry name" value="AdoMet_MTases"/>
    <property type="match status" value="1"/>
</dbReference>
<evidence type="ECO:0000313" key="2">
    <source>
        <dbReference type="EMBL" id="MCV9387546.1"/>
    </source>
</evidence>
<protein>
    <submittedName>
        <fullName evidence="2">Class I SAM-dependent methyltransferase</fullName>
    </submittedName>
</protein>
<keyword evidence="2" id="KW-0489">Methyltransferase</keyword>
<comment type="caution">
    <text evidence="2">The sequence shown here is derived from an EMBL/GenBank/DDBJ whole genome shotgun (WGS) entry which is preliminary data.</text>
</comment>
<dbReference type="PANTHER" id="PTHR12843:SF5">
    <property type="entry name" value="EEF1A LYSINE METHYLTRANSFERASE 2"/>
    <property type="match status" value="1"/>
</dbReference>
<dbReference type="InterPro" id="IPR029063">
    <property type="entry name" value="SAM-dependent_MTases_sf"/>
</dbReference>
<dbReference type="GO" id="GO:0032259">
    <property type="term" value="P:methylation"/>
    <property type="evidence" value="ECO:0007669"/>
    <property type="project" value="UniProtKB-KW"/>
</dbReference>
<dbReference type="PANTHER" id="PTHR12843">
    <property type="entry name" value="PROTEIN-LYSINE N-METHYLTRANSFERASE METTL10"/>
    <property type="match status" value="1"/>
</dbReference>
<reference evidence="2 3" key="1">
    <citation type="submission" date="2022-10" db="EMBL/GenBank/DDBJ databases">
        <title>Comparative genomics and taxonomic characterization of three novel marine species of genus Reichenbachiella exhibiting antioxidant and polysaccharide degradation activities.</title>
        <authorList>
            <person name="Muhammad N."/>
            <person name="Lee Y.-J."/>
            <person name="Ko J."/>
            <person name="Kim S.-G."/>
        </authorList>
    </citation>
    <scope>NUCLEOTIDE SEQUENCE [LARGE SCALE GENOMIC DNA]</scope>
    <source>
        <strain evidence="2 3">ABR2-5</strain>
    </source>
</reference>
<gene>
    <name evidence="2" type="ORF">N7U62_12775</name>
</gene>
<dbReference type="Pfam" id="PF08242">
    <property type="entry name" value="Methyltransf_12"/>
    <property type="match status" value="1"/>
</dbReference>
<proteinExistence type="predicted"/>
<dbReference type="RefSeq" id="WP_264138367.1">
    <property type="nucleotide sequence ID" value="NZ_JAOYOD010000001.1"/>
</dbReference>
<evidence type="ECO:0000313" key="3">
    <source>
        <dbReference type="Proteomes" id="UP001300692"/>
    </source>
</evidence>
<feature type="domain" description="Methyltransferase type 12" evidence="1">
    <location>
        <begin position="48"/>
        <end position="143"/>
    </location>
</feature>
<accession>A0ABT3CV16</accession>
<name>A0ABT3CV16_9BACT</name>
<dbReference type="SUPFAM" id="SSF53335">
    <property type="entry name" value="S-adenosyl-L-methionine-dependent methyltransferases"/>
    <property type="match status" value="1"/>
</dbReference>
<dbReference type="EMBL" id="JAOYOD010000001">
    <property type="protein sequence ID" value="MCV9387546.1"/>
    <property type="molecule type" value="Genomic_DNA"/>
</dbReference>
<evidence type="ECO:0000259" key="1">
    <source>
        <dbReference type="Pfam" id="PF08242"/>
    </source>
</evidence>
<keyword evidence="3" id="KW-1185">Reference proteome</keyword>
<dbReference type="Proteomes" id="UP001300692">
    <property type="component" value="Unassembled WGS sequence"/>
</dbReference>
<organism evidence="2 3">
    <name type="scientific">Reichenbachiella ulvae</name>
    <dbReference type="NCBI Taxonomy" id="2980104"/>
    <lineage>
        <taxon>Bacteria</taxon>
        <taxon>Pseudomonadati</taxon>
        <taxon>Bacteroidota</taxon>
        <taxon>Cytophagia</taxon>
        <taxon>Cytophagales</taxon>
        <taxon>Reichenbachiellaceae</taxon>
        <taxon>Reichenbachiella</taxon>
    </lineage>
</organism>
<sequence length="206" mass="23385">MEEQERKKHWEDIYHTKSLNEVSWYQPIPQTSLELIAACQLPKDAKIIDVGGGDGFLVDHLLDNGYLDLTVLDISKAAIDRAKQRLGDRADQVQWIVADASSFTPDQSYDLWHDRAAFHFLTQKNDIDHYLKSLSKGLSSGAYLILGTFSENGPKKCSGIEIKQYSALSMQELLKDQFEVIKTMNVDHPTPFDTVQNFTFGSFKKL</sequence>